<feature type="domain" description="Multidrug resistance protein MdtA-like barrel-sandwich hybrid" evidence="11">
    <location>
        <begin position="60"/>
        <end position="275"/>
    </location>
</feature>
<dbReference type="Gene3D" id="2.40.30.170">
    <property type="match status" value="1"/>
</dbReference>
<gene>
    <name evidence="13" type="ORF">AB0763_05795</name>
</gene>
<dbReference type="Pfam" id="PF25917">
    <property type="entry name" value="BSH_RND"/>
    <property type="match status" value="1"/>
</dbReference>
<keyword evidence="3" id="KW-0813">Transport</keyword>
<comment type="subcellular location">
    <subcellularLocation>
        <location evidence="1">Cell inner membrane</location>
        <topology evidence="1">Single-pass membrane protein</topology>
        <orientation evidence="1">Periplasmic side</orientation>
    </subcellularLocation>
</comment>
<evidence type="ECO:0000256" key="4">
    <source>
        <dbReference type="ARBA" id="ARBA00022475"/>
    </source>
</evidence>
<dbReference type="GO" id="GO:0015721">
    <property type="term" value="P:bile acid and bile salt transport"/>
    <property type="evidence" value="ECO:0007669"/>
    <property type="project" value="UniProtKB-ARBA"/>
</dbReference>
<dbReference type="Gene3D" id="2.40.50.100">
    <property type="match status" value="1"/>
</dbReference>
<proteinExistence type="inferred from homology"/>
<dbReference type="Pfam" id="PF25876">
    <property type="entry name" value="HH_MFP_RND"/>
    <property type="match status" value="1"/>
</dbReference>
<dbReference type="FunFam" id="2.40.30.170:FF:000003">
    <property type="entry name" value="Multidrug resistance protein A"/>
    <property type="match status" value="1"/>
</dbReference>
<dbReference type="GO" id="GO:1990961">
    <property type="term" value="P:xenobiotic detoxification by transmembrane export across the plasma membrane"/>
    <property type="evidence" value="ECO:0007669"/>
    <property type="project" value="UniProtKB-ARBA"/>
</dbReference>
<keyword evidence="8 9" id="KW-0472">Membrane</keyword>
<accession>A0AB39HHR8</accession>
<dbReference type="InterPro" id="IPR058634">
    <property type="entry name" value="AaeA-lik-b-barrel"/>
</dbReference>
<keyword evidence="5" id="KW-0997">Cell inner membrane</keyword>
<comment type="similarity">
    <text evidence="2">Belongs to the membrane fusion protein (MFP) (TC 8.A.1) family.</text>
</comment>
<dbReference type="PANTHER" id="PTHR30386">
    <property type="entry name" value="MEMBRANE FUSION SUBUNIT OF EMRAB-TOLC MULTIDRUG EFFLUX PUMP"/>
    <property type="match status" value="1"/>
</dbReference>
<evidence type="ECO:0000256" key="1">
    <source>
        <dbReference type="ARBA" id="ARBA00004383"/>
    </source>
</evidence>
<reference evidence="13" key="1">
    <citation type="submission" date="2024-07" db="EMBL/GenBank/DDBJ databases">
        <title>Genome Analysis of a Potential Novel Vibrio Species Secreting pH- and Thermo-stable Alginate Lyase and its Application in Producing Alginate Oligosaccharides.</title>
        <authorList>
            <person name="Huang H."/>
            <person name="Bao K."/>
        </authorList>
    </citation>
    <scope>NUCLEOTIDE SEQUENCE</scope>
    <source>
        <strain evidence="13">HB236076</strain>
    </source>
</reference>
<organism evidence="13">
    <name type="scientific">Vibrio sp. HB236076</name>
    <dbReference type="NCBI Taxonomy" id="3232307"/>
    <lineage>
        <taxon>Bacteria</taxon>
        <taxon>Pseudomonadati</taxon>
        <taxon>Pseudomonadota</taxon>
        <taxon>Gammaproteobacteria</taxon>
        <taxon>Vibrionales</taxon>
        <taxon>Vibrionaceae</taxon>
        <taxon>Vibrio</taxon>
    </lineage>
</organism>
<keyword evidence="6 9" id="KW-0812">Transmembrane</keyword>
<evidence type="ECO:0000256" key="2">
    <source>
        <dbReference type="ARBA" id="ARBA00009477"/>
    </source>
</evidence>
<dbReference type="PANTHER" id="PTHR30386:SF19">
    <property type="entry name" value="MULTIDRUG EXPORT PROTEIN EMRA-RELATED"/>
    <property type="match status" value="1"/>
</dbReference>
<keyword evidence="4" id="KW-1003">Cell membrane</keyword>
<dbReference type="RefSeq" id="WP_306101682.1">
    <property type="nucleotide sequence ID" value="NZ_CP162601.1"/>
</dbReference>
<evidence type="ECO:0000256" key="8">
    <source>
        <dbReference type="ARBA" id="ARBA00023136"/>
    </source>
</evidence>
<evidence type="ECO:0000256" key="7">
    <source>
        <dbReference type="ARBA" id="ARBA00022989"/>
    </source>
</evidence>
<evidence type="ECO:0000313" key="13">
    <source>
        <dbReference type="EMBL" id="XDK26150.1"/>
    </source>
</evidence>
<dbReference type="SUPFAM" id="SSF111369">
    <property type="entry name" value="HlyD-like secretion proteins"/>
    <property type="match status" value="3"/>
</dbReference>
<dbReference type="KEGG" id="vih:AB0763_05795"/>
<feature type="domain" description="Multidrug resistance protein MdtA-like alpha-helical hairpin" evidence="10">
    <location>
        <begin position="136"/>
        <end position="201"/>
    </location>
</feature>
<evidence type="ECO:0000256" key="9">
    <source>
        <dbReference type="SAM" id="Phobius"/>
    </source>
</evidence>
<feature type="domain" description="p-hydroxybenzoic acid efflux pump subunit AaeA-like beta-barrel" evidence="12">
    <location>
        <begin position="281"/>
        <end position="373"/>
    </location>
</feature>
<name>A0AB39HHR8_9VIBR</name>
<evidence type="ECO:0000259" key="11">
    <source>
        <dbReference type="Pfam" id="PF25917"/>
    </source>
</evidence>
<dbReference type="InterPro" id="IPR058625">
    <property type="entry name" value="MdtA-like_BSH"/>
</dbReference>
<dbReference type="AlphaFoldDB" id="A0AB39HHR8"/>
<dbReference type="InterPro" id="IPR050739">
    <property type="entry name" value="MFP"/>
</dbReference>
<keyword evidence="7 9" id="KW-1133">Transmembrane helix</keyword>
<dbReference type="Pfam" id="PF25963">
    <property type="entry name" value="Beta-barrel_AAEA"/>
    <property type="match status" value="1"/>
</dbReference>
<evidence type="ECO:0000256" key="6">
    <source>
        <dbReference type="ARBA" id="ARBA00022692"/>
    </source>
</evidence>
<evidence type="ECO:0000256" key="3">
    <source>
        <dbReference type="ARBA" id="ARBA00022448"/>
    </source>
</evidence>
<dbReference type="InterPro" id="IPR058624">
    <property type="entry name" value="MdtA-like_HH"/>
</dbReference>
<protein>
    <submittedName>
        <fullName evidence="13">HlyD family secretion protein</fullName>
    </submittedName>
</protein>
<evidence type="ECO:0000259" key="12">
    <source>
        <dbReference type="Pfam" id="PF25963"/>
    </source>
</evidence>
<dbReference type="Gene3D" id="1.10.287.470">
    <property type="entry name" value="Helix hairpin bin"/>
    <property type="match status" value="2"/>
</dbReference>
<evidence type="ECO:0000259" key="10">
    <source>
        <dbReference type="Pfam" id="PF25876"/>
    </source>
</evidence>
<dbReference type="GO" id="GO:0005886">
    <property type="term" value="C:plasma membrane"/>
    <property type="evidence" value="ECO:0007669"/>
    <property type="project" value="UniProtKB-SubCell"/>
</dbReference>
<dbReference type="EMBL" id="CP162601">
    <property type="protein sequence ID" value="XDK26150.1"/>
    <property type="molecule type" value="Genomic_DNA"/>
</dbReference>
<evidence type="ECO:0000256" key="5">
    <source>
        <dbReference type="ARBA" id="ARBA00022519"/>
    </source>
</evidence>
<dbReference type="PRINTS" id="PR01490">
    <property type="entry name" value="RTXTOXIND"/>
</dbReference>
<feature type="transmembrane region" description="Helical" evidence="9">
    <location>
        <begin position="24"/>
        <end position="44"/>
    </location>
</feature>
<dbReference type="GO" id="GO:0046677">
    <property type="term" value="P:response to antibiotic"/>
    <property type="evidence" value="ECO:0007669"/>
    <property type="project" value="UniProtKB-ARBA"/>
</dbReference>
<sequence>MSNSETNTEEFDQAKATRSRKKGFALLAVVVFIAAVSYGSYWYLVASHFVATENAYVDAETAQVTPAVSGIVEKVNVIDTQMVKKGDILVELDDTDAQIALSQAQADLALAKRRVQGYIASDEGFSAMVNARQADENRASAELASAQAAYDSAKIDLQRRENLLESGSVSGEEVTKARSAFQQAQAKLNAVKAAEAQAKANRLSTIGQKKANQAKIAGSSVESNPEVLAAKARLEQAKINLDRTVIRAPISGVVAKRQVQVGRRVQVGSSLMTIVPIDRVHVNANFKEVDLTHVKIGQPVEVVSDLYGDDVVYKGVVSGISGGTGAAFALIPAQNATGNWIKVVQRLPVRVELDPTQLAEHPLQVGLSMTVTIDTDANVDESTISQYRQVSAQQND</sequence>